<feature type="domain" description="TGS" evidence="5">
    <location>
        <begin position="326"/>
        <end position="402"/>
    </location>
</feature>
<dbReference type="CDD" id="cd01896">
    <property type="entry name" value="DRG"/>
    <property type="match status" value="1"/>
</dbReference>
<dbReference type="InterPro" id="IPR005225">
    <property type="entry name" value="Small_GTP-bd"/>
</dbReference>
<dbReference type="InterPro" id="IPR031167">
    <property type="entry name" value="G_OBG"/>
</dbReference>
<dbReference type="Pfam" id="PF01926">
    <property type="entry name" value="MMR_HSR1"/>
    <property type="match status" value="1"/>
</dbReference>
<evidence type="ECO:0000313" key="6">
    <source>
        <dbReference type="EMBL" id="EHY64547.1"/>
    </source>
</evidence>
<dbReference type="InterPro" id="IPR031662">
    <property type="entry name" value="GTP-binding_2"/>
</dbReference>
<dbReference type="InterPro" id="IPR006073">
    <property type="entry name" value="GTP-bd"/>
</dbReference>
<dbReference type="InterPro" id="IPR012675">
    <property type="entry name" value="Beta-grasp_dom_sf"/>
</dbReference>
<protein>
    <submittedName>
        <fullName evidence="6">GTP-binding protein 128up</fullName>
    </submittedName>
</protein>
<dbReference type="InterPro" id="IPR045001">
    <property type="entry name" value="DRG"/>
</dbReference>
<evidence type="ECO:0000259" key="5">
    <source>
        <dbReference type="PROSITE" id="PS51880"/>
    </source>
</evidence>
<dbReference type="Pfam" id="PF02824">
    <property type="entry name" value="TGS"/>
    <property type="match status" value="1"/>
</dbReference>
<keyword evidence="3" id="KW-0175">Coiled coil</keyword>
<reference evidence="6" key="1">
    <citation type="submission" date="2011-03" db="EMBL/GenBank/DDBJ databases">
        <title>The Genome Sequence of Nematocida sp1 strain ERTm2.</title>
        <authorList>
            <consortium name="The Broad Institute Genome Sequencing Platform"/>
            <consortium name="The Broad Institute Genome Sequencing Center for Infectious Disease"/>
            <person name="Cuomo C."/>
            <person name="Troemel E."/>
            <person name="Young S.K."/>
            <person name="Zeng Q."/>
            <person name="Gargeya S."/>
            <person name="Fitzgerald M."/>
            <person name="Haas B."/>
            <person name="Abouelleil A."/>
            <person name="Alvarado L."/>
            <person name="Arachchi H.M."/>
            <person name="Berlin A."/>
            <person name="Brown A."/>
            <person name="Chapman S.B."/>
            <person name="Chen Z."/>
            <person name="Dunbar C."/>
            <person name="Freedman E."/>
            <person name="Gearin G."/>
            <person name="Gellesch M."/>
            <person name="Goldberg J."/>
            <person name="Griggs A."/>
            <person name="Gujja S."/>
            <person name="Heilman E.R."/>
            <person name="Heiman D."/>
            <person name="Howarth C."/>
            <person name="Larson L."/>
            <person name="Lui A."/>
            <person name="MacDonald P.J.P."/>
            <person name="Mehta T."/>
            <person name="Montmayeur A."/>
            <person name="Murphy C."/>
            <person name="Neiman D."/>
            <person name="Pearson M."/>
            <person name="Priest M."/>
            <person name="Roberts A."/>
            <person name="Saif S."/>
            <person name="Shea T."/>
            <person name="Shenoy N."/>
            <person name="Sisk P."/>
            <person name="Stolte C."/>
            <person name="Sykes S."/>
            <person name="White J."/>
            <person name="Yandava C."/>
            <person name="Wortman J."/>
            <person name="Nusbaum C."/>
            <person name="Birren B."/>
        </authorList>
    </citation>
    <scope>NUCLEOTIDE SEQUENCE</scope>
    <source>
        <strain evidence="6">ERTm2</strain>
    </source>
</reference>
<dbReference type="Pfam" id="PF16897">
    <property type="entry name" value="MMR_HSR1_Xtn"/>
    <property type="match status" value="1"/>
</dbReference>
<name>H8ZFI6_NEMA1</name>
<keyword evidence="1" id="KW-0547">Nucleotide-binding</keyword>
<dbReference type="InterPro" id="IPR027417">
    <property type="entry name" value="P-loop_NTPase"/>
</dbReference>
<keyword evidence="2" id="KW-0342">GTP-binding</keyword>
<dbReference type="CDD" id="cd17230">
    <property type="entry name" value="TGS_DRG1"/>
    <property type="match status" value="1"/>
</dbReference>
<dbReference type="InterPro" id="IPR006074">
    <property type="entry name" value="GTP1-OBG_CS"/>
</dbReference>
<dbReference type="HOGENOM" id="CLU_044997_0_0_1"/>
<dbReference type="SUPFAM" id="SSF81271">
    <property type="entry name" value="TGS-like"/>
    <property type="match status" value="1"/>
</dbReference>
<feature type="domain" description="OBG-type G" evidence="4">
    <location>
        <begin position="101"/>
        <end position="326"/>
    </location>
</feature>
<dbReference type="FunFam" id="3.40.50.300:FF:001436">
    <property type="entry name" value="Developmentally-regulated GTP-binding protein"/>
    <property type="match status" value="1"/>
</dbReference>
<dbReference type="Gene3D" id="6.10.140.1070">
    <property type="match status" value="2"/>
</dbReference>
<evidence type="ECO:0000256" key="1">
    <source>
        <dbReference type="ARBA" id="ARBA00022741"/>
    </source>
</evidence>
<dbReference type="EMBL" id="JH604640">
    <property type="protein sequence ID" value="EHY64547.1"/>
    <property type="molecule type" value="Genomic_DNA"/>
</dbReference>
<dbReference type="AlphaFoldDB" id="H8ZFI6"/>
<dbReference type="PROSITE" id="PS51880">
    <property type="entry name" value="TGS"/>
    <property type="match status" value="1"/>
</dbReference>
<dbReference type="PROSITE" id="PS51710">
    <property type="entry name" value="G_OBG"/>
    <property type="match status" value="1"/>
</dbReference>
<dbReference type="InterPro" id="IPR012676">
    <property type="entry name" value="TGS-like"/>
</dbReference>
<dbReference type="STRING" id="944018.H8ZFI6"/>
<sequence>MGYDKIQIPCRKVNFSLRLYFVNSSARIWYSLNENIFQMSVVEKIKEIENEMARTQKNKATANHLGLLKAKLAKLRREILTPRSSGGSTGEGFDVAKTGVARIGFVGFPSVGKSTIMTKLTGTYSAVADYEFTTLTTVPGILHYNGAKVQILDLPGILEGAKDGRGRGRQVIAVARTCTLIYIVLDITKPLTNKRKIEMELEGFGIRLNKSPPDITLSKRDRGGVNIRSTCRLTHLDEEGIKMIFKEYRILNIDVMFRCDATADDLIDVIEGNRVYIPAVYILNKIDSISYEELEIVSQLKDSVPVCADRGWNLDEILEASWEKLRLIRVYAKPRGQLPDYSTPIVMREGKCSIKDFCNSIHRGIMSEFKNAIVWGNSVKHVPQRVGKEHILVDEDVVQIVKKTVVYSDTFILSQYKDCSAPEIKK</sequence>
<organism evidence="6">
    <name type="scientific">Nematocida ausubeli (strain ATCC PRA-371 / ERTm2)</name>
    <name type="common">Nematode killer fungus</name>
    <dbReference type="NCBI Taxonomy" id="1913371"/>
    <lineage>
        <taxon>Eukaryota</taxon>
        <taxon>Fungi</taxon>
        <taxon>Fungi incertae sedis</taxon>
        <taxon>Microsporidia</taxon>
        <taxon>Nematocida</taxon>
    </lineage>
</organism>
<evidence type="ECO:0000256" key="2">
    <source>
        <dbReference type="ARBA" id="ARBA00023134"/>
    </source>
</evidence>
<gene>
    <name evidence="6" type="ORF">NERG_02357</name>
</gene>
<dbReference type="NCBIfam" id="TIGR00231">
    <property type="entry name" value="small_GTP"/>
    <property type="match status" value="1"/>
</dbReference>
<dbReference type="PANTHER" id="PTHR43127">
    <property type="entry name" value="DEVELOPMENTALLY-REGULATED GTP-BINDING PROTEIN 2"/>
    <property type="match status" value="1"/>
</dbReference>
<dbReference type="PRINTS" id="PR00326">
    <property type="entry name" value="GTP1OBG"/>
</dbReference>
<dbReference type="SUPFAM" id="SSF52540">
    <property type="entry name" value="P-loop containing nucleoside triphosphate hydrolases"/>
    <property type="match status" value="1"/>
</dbReference>
<dbReference type="GO" id="GO:0003924">
    <property type="term" value="F:GTPase activity"/>
    <property type="evidence" value="ECO:0007669"/>
    <property type="project" value="InterPro"/>
</dbReference>
<dbReference type="FunFam" id="3.10.20.30:FF:000003">
    <property type="entry name" value="Developmentally-regulated GTP-binding protein 1"/>
    <property type="match status" value="1"/>
</dbReference>
<dbReference type="Gene3D" id="3.10.20.30">
    <property type="match status" value="1"/>
</dbReference>
<dbReference type="InterPro" id="IPR004095">
    <property type="entry name" value="TGS"/>
</dbReference>
<proteinExistence type="predicted"/>
<feature type="coiled-coil region" evidence="3">
    <location>
        <begin position="38"/>
        <end position="65"/>
    </location>
</feature>
<dbReference type="PROSITE" id="PS00905">
    <property type="entry name" value="GTP1_OBG"/>
    <property type="match status" value="1"/>
</dbReference>
<evidence type="ECO:0000259" key="4">
    <source>
        <dbReference type="PROSITE" id="PS51710"/>
    </source>
</evidence>
<accession>H8ZFI6</accession>
<dbReference type="GO" id="GO:1903833">
    <property type="term" value="P:positive regulation of cellular response to amino acid starvation"/>
    <property type="evidence" value="ECO:0007669"/>
    <property type="project" value="UniProtKB-ARBA"/>
</dbReference>
<evidence type="ECO:0000256" key="3">
    <source>
        <dbReference type="SAM" id="Coils"/>
    </source>
</evidence>
<dbReference type="Proteomes" id="UP000005622">
    <property type="component" value="Unassembled WGS sequence"/>
</dbReference>
<dbReference type="GO" id="GO:0005525">
    <property type="term" value="F:GTP binding"/>
    <property type="evidence" value="ECO:0007669"/>
    <property type="project" value="UniProtKB-KW"/>
</dbReference>